<evidence type="ECO:0000313" key="3">
    <source>
        <dbReference type="EMBL" id="GAA4108341.1"/>
    </source>
</evidence>
<dbReference type="Pfam" id="PF11239">
    <property type="entry name" value="DUF3040"/>
    <property type="match status" value="1"/>
</dbReference>
<gene>
    <name evidence="3" type="ORF">GCM10022215_01970</name>
</gene>
<feature type="compositionally biased region" description="Basic and acidic residues" evidence="1">
    <location>
        <begin position="134"/>
        <end position="150"/>
    </location>
</feature>
<keyword evidence="2" id="KW-0812">Transmembrane</keyword>
<feature type="transmembrane region" description="Helical" evidence="2">
    <location>
        <begin position="67"/>
        <end position="86"/>
    </location>
</feature>
<evidence type="ECO:0000256" key="1">
    <source>
        <dbReference type="SAM" id="MobiDB-lite"/>
    </source>
</evidence>
<evidence type="ECO:0008006" key="5">
    <source>
        <dbReference type="Google" id="ProtNLM"/>
    </source>
</evidence>
<feature type="compositionally biased region" description="Basic residues" evidence="1">
    <location>
        <begin position="115"/>
        <end position="126"/>
    </location>
</feature>
<evidence type="ECO:0000313" key="4">
    <source>
        <dbReference type="Proteomes" id="UP001501495"/>
    </source>
</evidence>
<comment type="caution">
    <text evidence="3">The sequence shown here is derived from an EMBL/GenBank/DDBJ whole genome shotgun (WGS) entry which is preliminary data.</text>
</comment>
<name>A0ABP7X9J2_9ACTN</name>
<feature type="region of interest" description="Disordered" evidence="1">
    <location>
        <begin position="102"/>
        <end position="150"/>
    </location>
</feature>
<dbReference type="InterPro" id="IPR021401">
    <property type="entry name" value="DUF3040"/>
</dbReference>
<dbReference type="Proteomes" id="UP001501495">
    <property type="component" value="Unassembled WGS sequence"/>
</dbReference>
<feature type="transmembrane region" description="Helical" evidence="2">
    <location>
        <begin position="42"/>
        <end position="61"/>
    </location>
</feature>
<organism evidence="3 4">
    <name type="scientific">Nocardioides fonticola</name>
    <dbReference type="NCBI Taxonomy" id="450363"/>
    <lineage>
        <taxon>Bacteria</taxon>
        <taxon>Bacillati</taxon>
        <taxon>Actinomycetota</taxon>
        <taxon>Actinomycetes</taxon>
        <taxon>Propionibacteriales</taxon>
        <taxon>Nocardioidaceae</taxon>
        <taxon>Nocardioides</taxon>
    </lineage>
</organism>
<keyword evidence="4" id="KW-1185">Reference proteome</keyword>
<proteinExistence type="predicted"/>
<keyword evidence="2" id="KW-0472">Membrane</keyword>
<evidence type="ECO:0000256" key="2">
    <source>
        <dbReference type="SAM" id="Phobius"/>
    </source>
</evidence>
<accession>A0ABP7X9J2</accession>
<sequence length="150" mass="16333">MPLSEEELRLLEQMERALSAEDPKFASTLRGTSLRRTARRRAILAGVALAAGVGVLTAGVITKLWALGVVGFIVMLASATWGLGAIRSQKAATAEPAVTRTNRGFGVVDGGRAPRAGRSRAPKQQRRTSGSFMERVEERWRRRRDEGQGF</sequence>
<keyword evidence="2" id="KW-1133">Transmembrane helix</keyword>
<dbReference type="EMBL" id="BAAAZH010000001">
    <property type="protein sequence ID" value="GAA4108341.1"/>
    <property type="molecule type" value="Genomic_DNA"/>
</dbReference>
<dbReference type="RefSeq" id="WP_344731313.1">
    <property type="nucleotide sequence ID" value="NZ_BAAAZH010000001.1"/>
</dbReference>
<reference evidence="4" key="1">
    <citation type="journal article" date="2019" name="Int. J. Syst. Evol. Microbiol.">
        <title>The Global Catalogue of Microorganisms (GCM) 10K type strain sequencing project: providing services to taxonomists for standard genome sequencing and annotation.</title>
        <authorList>
            <consortium name="The Broad Institute Genomics Platform"/>
            <consortium name="The Broad Institute Genome Sequencing Center for Infectious Disease"/>
            <person name="Wu L."/>
            <person name="Ma J."/>
        </authorList>
    </citation>
    <scope>NUCLEOTIDE SEQUENCE [LARGE SCALE GENOMIC DNA]</scope>
    <source>
        <strain evidence="4">JCM 16703</strain>
    </source>
</reference>
<protein>
    <recommendedName>
        <fullName evidence="5">DUF3040 domain-containing protein</fullName>
    </recommendedName>
</protein>